<feature type="region of interest" description="Disordered" evidence="1">
    <location>
        <begin position="1968"/>
        <end position="1996"/>
    </location>
</feature>
<dbReference type="OrthoDB" id="976756at2"/>
<dbReference type="CDD" id="cd00146">
    <property type="entry name" value="PKD"/>
    <property type="match status" value="1"/>
</dbReference>
<dbReference type="Gene3D" id="2.180.10.10">
    <property type="entry name" value="RHS repeat-associated core"/>
    <property type="match status" value="2"/>
</dbReference>
<dbReference type="PANTHER" id="PTHR32305">
    <property type="match status" value="1"/>
</dbReference>
<sequence length="1996" mass="219648">MKTKIKLFFVLMILILKHNVQGQGYYGGPNQQPTPASLSYSGGACAGTGVVILLMPGSDCYSPVVQTSGWNFSRTPSSITYQTTNNGSSYSRIVATWDTPGNVNIYANYSCADGNGRSGSSNRIDVLIAAAVEPSVTLSTDVHSVCQGDRIQLKASPVNGAGAYNQQPTYLWYLDGASAPVHVGQENPYNVDTRNITAGLHTIAVTMNSAAACLTHNPSSPSPGITFQVNATASLTATFNANPSYCAKATSFPVTINAHGDGPLIYQWYRNGILIATTSQAHYAYDYLAEGDQLYGVVSSNAVCPPSPLSTNVVTAHLASATTPGVSIELNKINYCVGETMEYSASVTGASTSGASYRWTLNEAQISTSASGTIPVGKADATGLYFNTDDVLAVEVSGITGTCLKATTANKSTAAIPITIDETPTVTIDPTGTVRIKDCTTCSRYVKVTDFNPAYCYTWLKDGQAITAPRIPYEYYAEEEGRYAVTASSGNCSVMSESLTVKIDKAPKVNAGRDVTVTLPIESLTLTGTVSDEDGDPLTVKWTEAYGNVFPNMDRPSLVLTGLHKGTYIFTLTADDGLETATDNVKVSVLEPINNYNYIRQNIVQVKGADEKTVESLAIGQRQETYSYFDGLGRLMQTDVTQGSPKGQDIVQGIEYDGLGREATKYLPYVSQAVNNGYYKGGATGNPLLNFYKGDNDTSLDPDGIANDDAPYAVALFETSPLGRVLEQGAPGKTWQPDGGDFATSSSKAIKFAYETNIATEVVKWTYTPAKTVDVLGLVATGSGTAPGYYAAGQLYKTRTKNEDQYESVEYKDKEGRVVLKKKQVTATTWAETYYVYDDVNNLAAVITPEGTKRILQTASEYLGKATAVKETFLKQWAFRYAHDELRRLIVKQVPGAAATLYVYDERDRLILTQDGNLRAAKQWLFTKYDTQNRPVATGLWDDPTALSQQQAYGALKMFYKDATHSLSEMLSTASDDVHGYTHKTFPEVTAPDKFLTITYYDHYAFNQLSTLAYNPHHLDPTPTDDGQEPKPFDRLRGMVTGTKVKTLDDNIWRYTVLYYDQYHRLIQTQAQNHKEGVDMTTHVYDFAGKVMRTATTQSIPGKPDVAMVRAFTYDHAGRLLTTKHQTGTAPAVILSQQKYNELGQLIEKKLHSADNGATFKEPISYTYNIRGWLKGINKNEYTSSVPDNRLFTEGLWYNDDGNIQSQIWWRQDNKEESYNYSYDTLGRFKAAEYYNRGHDNKNLAFDEYIGNVGNSQSKGYDLNGNIVRLNRFGQNNANSYGLVDNLTYRYAGNQVTRIDDAVVENPNAMGFKESKETDNEYTYDANGNMKTDGNKDIKEITYNYLNLPNKVTKLNGTYLVYIYDATGKKLRQDLYTAAGTLRKRAEYMGEFFYENNALQFIQHEEGRVVMNNIVPEYQYFLKDHLGNIRTTFTTREETDKLTATLETSARNTELGQFLYLNEAVLINGALFNHTPNSATKFSTRLSGYDGTNGTKAERVGLERSISVMPGDVINMEVYAKYRSADKTKWSAVLVNLMSLIASGSTNVIVDGGAPGSHGTTPFPWPDHLDNKGPDDGTNDPPMGFMNWLVFDRDYNLLTHGSQRITTDGAEDGSGKTFSKIQAQVTISEPGYMLVYLTNDSEPGKERDVFFDDFTVEQVKSAVIDQTDYYGFGMVAQSHRREGSFKQDYLFNGKEIQDELDLGWLDYGARMYMPDIGRWGVMDPLMENFMSVSPYNYALNGPTIFNDIEGLLPGDPKYAGSGNVVIIISDGPGYPTFDTSPLDATLWDYGIFSNLSDAQDWIRKTYGHDNIGINNLVIRTHGASGTHETQSAILDGPQQNHTYSDSEDFDYGSEQGGEAVAAIINIASYLKKNASVLLTACGASQQGTLLANSIFKAISGKNKNLTMYTNGSLSQIIWARSRKIKVGSHWNSTLNQWKPWTMTTANGSRPIKHVPGISAAGRFIFFPSDAGSSNGSSSSDRGRKKRKSNSRAKSSD</sequence>
<evidence type="ECO:0000256" key="1">
    <source>
        <dbReference type="SAM" id="MobiDB-lite"/>
    </source>
</evidence>
<evidence type="ECO:0000313" key="3">
    <source>
        <dbReference type="EMBL" id="SHH75280.1"/>
    </source>
</evidence>
<reference evidence="3 4" key="1">
    <citation type="submission" date="2016-11" db="EMBL/GenBank/DDBJ databases">
        <authorList>
            <person name="Jaros S."/>
            <person name="Januszkiewicz K."/>
            <person name="Wedrychowicz H."/>
        </authorList>
    </citation>
    <scope>NUCLEOTIDE SEQUENCE [LARGE SCALE GENOMIC DNA]</scope>
    <source>
        <strain evidence="3 4">DSM 24574</strain>
    </source>
</reference>
<gene>
    <name evidence="3" type="ORF">SAMN04488109_5148</name>
</gene>
<dbReference type="STRING" id="947013.SAMN04488109_5148"/>
<dbReference type="InterPro" id="IPR013783">
    <property type="entry name" value="Ig-like_fold"/>
</dbReference>
<dbReference type="InterPro" id="IPR022409">
    <property type="entry name" value="PKD/Chitinase_dom"/>
</dbReference>
<feature type="domain" description="PKD/Chitinase" evidence="2">
    <location>
        <begin position="512"/>
        <end position="592"/>
    </location>
</feature>
<dbReference type="SUPFAM" id="SSF49299">
    <property type="entry name" value="PKD domain"/>
    <property type="match status" value="1"/>
</dbReference>
<name>A0A1M5VJA6_9BACT</name>
<dbReference type="InterPro" id="IPR050708">
    <property type="entry name" value="T6SS_VgrG/RHS"/>
</dbReference>
<dbReference type="Proteomes" id="UP000184212">
    <property type="component" value="Unassembled WGS sequence"/>
</dbReference>
<proteinExistence type="predicted"/>
<dbReference type="InterPro" id="IPR035986">
    <property type="entry name" value="PKD_dom_sf"/>
</dbReference>
<organism evidence="3 4">
    <name type="scientific">Chryseolinea serpens</name>
    <dbReference type="NCBI Taxonomy" id="947013"/>
    <lineage>
        <taxon>Bacteria</taxon>
        <taxon>Pseudomonadati</taxon>
        <taxon>Bacteroidota</taxon>
        <taxon>Cytophagia</taxon>
        <taxon>Cytophagales</taxon>
        <taxon>Fulvivirgaceae</taxon>
        <taxon>Chryseolinea</taxon>
    </lineage>
</organism>
<dbReference type="InterPro" id="IPR045619">
    <property type="entry name" value="DUF6443"/>
</dbReference>
<dbReference type="InterPro" id="IPR022385">
    <property type="entry name" value="Rhs_assc_core"/>
</dbReference>
<dbReference type="Pfam" id="PF20041">
    <property type="entry name" value="DUF6443"/>
    <property type="match status" value="1"/>
</dbReference>
<feature type="region of interest" description="Disordered" evidence="1">
    <location>
        <begin position="1552"/>
        <end position="1579"/>
    </location>
</feature>
<evidence type="ECO:0000313" key="4">
    <source>
        <dbReference type="Proteomes" id="UP000184212"/>
    </source>
</evidence>
<feature type="compositionally biased region" description="Low complexity" evidence="1">
    <location>
        <begin position="1968"/>
        <end position="1979"/>
    </location>
</feature>
<dbReference type="EMBL" id="FQWQ01000004">
    <property type="protein sequence ID" value="SHH75280.1"/>
    <property type="molecule type" value="Genomic_DNA"/>
</dbReference>
<protein>
    <submittedName>
        <fullName evidence="3">RHS repeat-associated core domain-containing protein</fullName>
    </submittedName>
</protein>
<keyword evidence="4" id="KW-1185">Reference proteome</keyword>
<dbReference type="NCBIfam" id="TIGR03696">
    <property type="entry name" value="Rhs_assc_core"/>
    <property type="match status" value="1"/>
</dbReference>
<accession>A0A1M5VJA6</accession>
<dbReference type="Gene3D" id="2.60.40.10">
    <property type="entry name" value="Immunoglobulins"/>
    <property type="match status" value="1"/>
</dbReference>
<dbReference type="SMART" id="SM00089">
    <property type="entry name" value="PKD"/>
    <property type="match status" value="1"/>
</dbReference>
<evidence type="ECO:0000259" key="2">
    <source>
        <dbReference type="SMART" id="SM00089"/>
    </source>
</evidence>
<dbReference type="PANTHER" id="PTHR32305:SF15">
    <property type="entry name" value="PROTEIN RHSA-RELATED"/>
    <property type="match status" value="1"/>
</dbReference>
<dbReference type="Pfam" id="PF22352">
    <property type="entry name" value="K319L-like_PKD"/>
    <property type="match status" value="1"/>
</dbReference>